<name>A0A7C5M3Z8_UNCW3</name>
<accession>A0A7C5M3Z8</accession>
<proteinExistence type="predicted"/>
<evidence type="ECO:0000313" key="1">
    <source>
        <dbReference type="EMBL" id="HHF57953.1"/>
    </source>
</evidence>
<sequence length="125" mass="14413">MIKLFLVFFFITQNSGLINKFQEEQPIVPRGELSFSFSSRGYFTSLATYRFELSKNLNLRLGLLNISQFSGSSQFPLSGQYGLINLNYHYTVGKHLSLSFNFYTTIPLNINSGMRNSRNFFQKNP</sequence>
<protein>
    <submittedName>
        <fullName evidence="1">Uncharacterized protein</fullName>
    </submittedName>
</protein>
<reference evidence="1" key="1">
    <citation type="journal article" date="2020" name="mSystems">
        <title>Genome- and Community-Level Interaction Insights into Carbon Utilization and Element Cycling Functions of Hydrothermarchaeota in Hydrothermal Sediment.</title>
        <authorList>
            <person name="Zhou Z."/>
            <person name="Liu Y."/>
            <person name="Xu W."/>
            <person name="Pan J."/>
            <person name="Luo Z.H."/>
            <person name="Li M."/>
        </authorList>
    </citation>
    <scope>NUCLEOTIDE SEQUENCE [LARGE SCALE GENOMIC DNA]</scope>
    <source>
        <strain evidence="1">HyVt-94</strain>
    </source>
</reference>
<dbReference type="AlphaFoldDB" id="A0A7C5M3Z8"/>
<comment type="caution">
    <text evidence="1">The sequence shown here is derived from an EMBL/GenBank/DDBJ whole genome shotgun (WGS) entry which is preliminary data.</text>
</comment>
<gene>
    <name evidence="1" type="ORF">ENL41_00840</name>
</gene>
<dbReference type="EMBL" id="DRTV01000068">
    <property type="protein sequence ID" value="HHF57953.1"/>
    <property type="molecule type" value="Genomic_DNA"/>
</dbReference>
<dbReference type="Proteomes" id="UP000886014">
    <property type="component" value="Unassembled WGS sequence"/>
</dbReference>
<organism evidence="1">
    <name type="scientific">candidate division WOR-3 bacterium</name>
    <dbReference type="NCBI Taxonomy" id="2052148"/>
    <lineage>
        <taxon>Bacteria</taxon>
        <taxon>Bacteria division WOR-3</taxon>
    </lineage>
</organism>